<dbReference type="GO" id="GO:0006890">
    <property type="term" value="P:retrograde vesicle-mediated transport, Golgi to endoplasmic reticulum"/>
    <property type="evidence" value="ECO:0007669"/>
    <property type="project" value="UniProtKB-UniRule"/>
</dbReference>
<evidence type="ECO:0000259" key="10">
    <source>
        <dbReference type="PROSITE" id="PS51072"/>
    </source>
</evidence>
<dbReference type="InterPro" id="IPR028565">
    <property type="entry name" value="MHD"/>
</dbReference>
<keyword evidence="3 8" id="KW-0963">Cytoplasm</keyword>
<evidence type="ECO:0000256" key="9">
    <source>
        <dbReference type="RuleBase" id="RU366052"/>
    </source>
</evidence>
<dbReference type="VEuPathDB" id="MicrosporidiaDB:M153_4170005359"/>
<evidence type="ECO:0000256" key="7">
    <source>
        <dbReference type="ARBA" id="ARBA00023329"/>
    </source>
</evidence>
<evidence type="ECO:0000256" key="8">
    <source>
        <dbReference type="RuleBase" id="RU364018"/>
    </source>
</evidence>
<dbReference type="InterPro" id="IPR027059">
    <property type="entry name" value="Coatomer_dsu"/>
</dbReference>
<organism evidence="11 12">
    <name type="scientific">Pseudoloma neurophilia</name>
    <dbReference type="NCBI Taxonomy" id="146866"/>
    <lineage>
        <taxon>Eukaryota</taxon>
        <taxon>Fungi</taxon>
        <taxon>Fungi incertae sedis</taxon>
        <taxon>Microsporidia</taxon>
        <taxon>Pseudoloma</taxon>
    </lineage>
</organism>
<evidence type="ECO:0000313" key="12">
    <source>
        <dbReference type="Proteomes" id="UP000051530"/>
    </source>
</evidence>
<dbReference type="PANTHER" id="PTHR10121:SF0">
    <property type="entry name" value="COATOMER SUBUNIT DELTA"/>
    <property type="match status" value="1"/>
</dbReference>
<comment type="similarity">
    <text evidence="1 8">Belongs to the adaptor complexes medium subunit family. Delta-COP subfamily.</text>
</comment>
<dbReference type="GO" id="GO:0030126">
    <property type="term" value="C:COPI vesicle coat"/>
    <property type="evidence" value="ECO:0007669"/>
    <property type="project" value="UniProtKB-UniRule"/>
</dbReference>
<keyword evidence="7 8" id="KW-0968">Cytoplasmic vesicle</keyword>
<comment type="function">
    <text evidence="8">The coatomer is a cytosolic protein complex that binds to dilysine motifs and reversibly associates with Golgi non-clathrin-coated vesicles, which further mediate biosynthetic protein transport from the ER, via the Golgi up to the trans Golgi network. Coatomer complex is required for budding from Golgi membranes, and is essential for the retrograde Golgi-to-ER transport of dilysine-tagged proteins.</text>
</comment>
<comment type="caution">
    <text evidence="11">The sequence shown here is derived from an EMBL/GenBank/DDBJ whole genome shotgun (WGS) entry which is preliminary data.</text>
</comment>
<keyword evidence="6 8" id="KW-0333">Golgi apparatus</keyword>
<reference evidence="11 12" key="1">
    <citation type="submission" date="2015-07" db="EMBL/GenBank/DDBJ databases">
        <title>The genome of Pseudoloma neurophilia, a relevant intracellular parasite of the zebrafish.</title>
        <authorList>
            <person name="Ndikumana S."/>
            <person name="Pelin A."/>
            <person name="Sanders J."/>
            <person name="Corradi N."/>
        </authorList>
    </citation>
    <scope>NUCLEOTIDE SEQUENCE [LARGE SCALE GENOMIC DNA]</scope>
    <source>
        <strain evidence="11 12">MK1</strain>
    </source>
</reference>
<name>A0A0R0M4S7_9MICR</name>
<evidence type="ECO:0000256" key="6">
    <source>
        <dbReference type="ARBA" id="ARBA00023034"/>
    </source>
</evidence>
<dbReference type="InterPro" id="IPR036168">
    <property type="entry name" value="AP2_Mu_C_sf"/>
</dbReference>
<dbReference type="SUPFAM" id="SSF49447">
    <property type="entry name" value="Second domain of Mu2 adaptin subunit (ap50) of ap2 adaptor"/>
    <property type="match status" value="1"/>
</dbReference>
<proteinExistence type="inferred from homology"/>
<dbReference type="PROSITE" id="PS51072">
    <property type="entry name" value="MHD"/>
    <property type="match status" value="1"/>
</dbReference>
<keyword evidence="8" id="KW-0472">Membrane</keyword>
<dbReference type="GO" id="GO:0006888">
    <property type="term" value="P:endoplasmic reticulum to Golgi vesicle-mediated transport"/>
    <property type="evidence" value="ECO:0007669"/>
    <property type="project" value="TreeGrafter"/>
</dbReference>
<comment type="subunit">
    <text evidence="8">Oligomeric complex that consists of at least the alpha, beta, beta', gamma, delta, epsilon and zeta subunits.</text>
</comment>
<accession>A0A0R0M4S7</accession>
<dbReference type="Proteomes" id="UP000051530">
    <property type="component" value="Unassembled WGS sequence"/>
</dbReference>
<evidence type="ECO:0000256" key="1">
    <source>
        <dbReference type="ARBA" id="ARBA00010516"/>
    </source>
</evidence>
<evidence type="ECO:0000256" key="2">
    <source>
        <dbReference type="ARBA" id="ARBA00022448"/>
    </source>
</evidence>
<gene>
    <name evidence="11" type="ORF">M153_4170005359</name>
</gene>
<dbReference type="GO" id="GO:0000139">
    <property type="term" value="C:Golgi membrane"/>
    <property type="evidence" value="ECO:0007669"/>
    <property type="project" value="UniProtKB-SubCell"/>
</dbReference>
<keyword evidence="5 8" id="KW-0653">Protein transport</keyword>
<dbReference type="GO" id="GO:0051645">
    <property type="term" value="P:Golgi localization"/>
    <property type="evidence" value="ECO:0007669"/>
    <property type="project" value="TreeGrafter"/>
</dbReference>
<evidence type="ECO:0000256" key="3">
    <source>
        <dbReference type="ARBA" id="ARBA00022490"/>
    </source>
</evidence>
<dbReference type="EMBL" id="LGUB01000150">
    <property type="protein sequence ID" value="KRH94039.1"/>
    <property type="molecule type" value="Genomic_DNA"/>
</dbReference>
<dbReference type="PANTHER" id="PTHR10121">
    <property type="entry name" value="COATOMER SUBUNIT DELTA"/>
    <property type="match status" value="1"/>
</dbReference>
<keyword evidence="2 8" id="KW-0813">Transport</keyword>
<keyword evidence="4 8" id="KW-0931">ER-Golgi transport</keyword>
<protein>
    <recommendedName>
        <fullName evidence="8">Coatomer subunit delta</fullName>
    </recommendedName>
</protein>
<evidence type="ECO:0000313" key="11">
    <source>
        <dbReference type="EMBL" id="KRH94039.1"/>
    </source>
</evidence>
<dbReference type="GO" id="GO:0015031">
    <property type="term" value="P:protein transport"/>
    <property type="evidence" value="ECO:0007669"/>
    <property type="project" value="UniProtKB-KW"/>
</dbReference>
<feature type="domain" description="MHD" evidence="10">
    <location>
        <begin position="228"/>
        <end position="440"/>
    </location>
</feature>
<comment type="subcellular location">
    <subcellularLocation>
        <location evidence="8 9">Cytoplasm</location>
    </subcellularLocation>
    <subcellularLocation>
        <location evidence="8 9">Cytoplasmic vesicle</location>
        <location evidence="8 9">COPI-coated vesicle membrane</location>
        <topology evidence="8 9">Peripheral membrane protein</topology>
        <orientation evidence="8 9">Cytoplasmic side</orientation>
    </subcellularLocation>
    <subcellularLocation>
        <location evidence="8 9">Golgi apparatus membrane</location>
        <topology evidence="8 9">Peripheral membrane protein</topology>
        <orientation evidence="8 9">Cytoplasmic side</orientation>
    </subcellularLocation>
</comment>
<dbReference type="AlphaFoldDB" id="A0A0R0M4S7"/>
<evidence type="ECO:0000256" key="5">
    <source>
        <dbReference type="ARBA" id="ARBA00022927"/>
    </source>
</evidence>
<evidence type="ECO:0000256" key="4">
    <source>
        <dbReference type="ARBA" id="ARBA00022892"/>
    </source>
</evidence>
<sequence length="440" mass="50915">MIKSAFLQCNHKIIHRSIENDNFESLIHHFNNSRVADEGKLRYEDCLIHFLTHSGPINESLANLNCLIFAVVTTNELSYEMEIPSLLKNVLQAIDFDPFEQIEDSVLLLDSVISNLGISNFKPETLKAILQMDSYDEKVYNIARANQEAEIKMKRDLIEGVKKVQIQQPIQMPQTVIAQAPQQQFQNQQNLISQQNISRNVKKAPDGNLEMFDKLCKEIESKKTTKRHDNLQFTVIEKLKVKLDKEGKVLKNEIVGELMMYMSNSDLKEAKIFFKTDFDCKFSPNLDKEDGKRGILRAKSSFPIEKSVPLVRWQRTEDFGDFTFSFWETERQDGPNKCNDIIMDYEKNHDISDILFLFNTSGKNLTGNCKTRGNYLIWQSDAQTESIEFTAESSIFPIKVFFHSNRKCQFDIESVETGKKSNEKYDIDYIYMVDSAEIVE</sequence>
<keyword evidence="12" id="KW-1185">Reference proteome</keyword>